<reference evidence="1 2" key="1">
    <citation type="submission" date="2024-01" db="EMBL/GenBank/DDBJ databases">
        <title>Genome assemblies of Stephania.</title>
        <authorList>
            <person name="Yang L."/>
        </authorList>
    </citation>
    <scope>NUCLEOTIDE SEQUENCE [LARGE SCALE GENOMIC DNA]</scope>
    <source>
        <strain evidence="1">JXDWG</strain>
        <tissue evidence="1">Leaf</tissue>
    </source>
</reference>
<evidence type="ECO:0000313" key="2">
    <source>
        <dbReference type="Proteomes" id="UP001419268"/>
    </source>
</evidence>
<protein>
    <submittedName>
        <fullName evidence="1">Uncharacterized protein</fullName>
    </submittedName>
</protein>
<proteinExistence type="predicted"/>
<comment type="caution">
    <text evidence="1">The sequence shown here is derived from an EMBL/GenBank/DDBJ whole genome shotgun (WGS) entry which is preliminary data.</text>
</comment>
<dbReference type="EMBL" id="JBBNAG010000005">
    <property type="protein sequence ID" value="KAK9132827.1"/>
    <property type="molecule type" value="Genomic_DNA"/>
</dbReference>
<accession>A0AAP0JH58</accession>
<sequence>MTCSIACTPSNNSLGVLTSPKKIEFDIHTSTIYINNKDSNDKKNVQFDIKKDLYIHESLSSIINVSNT</sequence>
<gene>
    <name evidence="1" type="ORF">Scep_012355</name>
</gene>
<name>A0AAP0JH58_9MAGN</name>
<evidence type="ECO:0000313" key="1">
    <source>
        <dbReference type="EMBL" id="KAK9132827.1"/>
    </source>
</evidence>
<dbReference type="Proteomes" id="UP001419268">
    <property type="component" value="Unassembled WGS sequence"/>
</dbReference>
<keyword evidence="2" id="KW-1185">Reference proteome</keyword>
<organism evidence="1 2">
    <name type="scientific">Stephania cephalantha</name>
    <dbReference type="NCBI Taxonomy" id="152367"/>
    <lineage>
        <taxon>Eukaryota</taxon>
        <taxon>Viridiplantae</taxon>
        <taxon>Streptophyta</taxon>
        <taxon>Embryophyta</taxon>
        <taxon>Tracheophyta</taxon>
        <taxon>Spermatophyta</taxon>
        <taxon>Magnoliopsida</taxon>
        <taxon>Ranunculales</taxon>
        <taxon>Menispermaceae</taxon>
        <taxon>Menispermoideae</taxon>
        <taxon>Cissampelideae</taxon>
        <taxon>Stephania</taxon>
    </lineage>
</organism>
<dbReference type="AlphaFoldDB" id="A0AAP0JH58"/>